<evidence type="ECO:0000313" key="2">
    <source>
        <dbReference type="EMBL" id="PVU91931.1"/>
    </source>
</evidence>
<feature type="compositionally biased region" description="Polar residues" evidence="1">
    <location>
        <begin position="30"/>
        <end position="42"/>
    </location>
</feature>
<sequence length="1148" mass="130436">MDSSSKKESKSSEPNKEIENTKADERNKDVQNTSVDSSEVQKTPTRISEIIFFSDNDNLSDMLKIDNPMGFNSTNTTQNTSNTFLSDQNKSINLSPLKQENYSSSIPTDHTILPPILNISETSNKNEFNLELTYDDVQKSQKKSKRSSRVINVDNAVDYVKRLSGDVSKMAEKEYLPEIQLGNSESKKSKRSSRVINRLSGDVSKMAEKEQLPEIQLGNKESKKSKRSSRVINVDNAIDYVKRLSGDVSKMAEKEQLPEIQLGNKESKKSKRSSRVINVDNAIDYVKRLSGDVSKMAEKEQLPEIQLGNKESKKSKRSSRVINVDNAVDYVKRLSGDVSKMTQKENLPEIQLENIESKNDEIINNRTSRAKINLETQYIKDTSTDKNEYLSGVSNIKKFSHKNNQDVSISNSQENSVYSDARENLTFSDAENSKKDLGGVLESNLSKFKTAENILQKKKNRNSKLILIQKHQNGTQTQENDKLIQKPNRISEISIRLGQEAINSENNKRNSNVFNNSLHSLSIDSNTNSLNKKSTSTKTLSISLNLLEETKLKKTSGININRFSKSSGLADISATPADQENLAKRSYIQLSSGIGIENGFKNKRSSNISSISLVMPQNTTQGLPKKSILLSNIDRRATKSSEAQQINYHNTSKISHLSYSTSMSSNYEQEDLAQKALFVAFINSEESAEQLSLNKSKYFDINNSNILLEKPQNSEKILRNFYEDGNYTIPSDLVGLLDGDEDEAFSFQVWKVIIHNHFKNSIDLIIARITTLCEGQDSQEESFSYYLAEYFNQVYYRVDLEDNRIYPMKLKNPLDNKTVQKVEYFKISKTDFASLTFLDEISNIANNKKQVNVIMNTDHYWEDQCDGTTLSQFEMSSEKVEDVFILNESLFTNDCINYKIEDSPFDRSPLQMLKNNHQASFYSSTPNNRRDFESVFKMSNSADAEEKSLASTIVSSDNCKRLTKEENSLKNESELSRGDTIPKSVKSQLYSKQMHGKILKKIKRLQENSNEKLEDYMFFCHASFLCTDKDFLSNPGIRSFMRNNSIGLKSNVTITVETHINKEALTKKFLLTLPHPRIISARLGIMKTKDKSKLSYLPSNKIRRKEKTSIDINDESVISLNRSNVSQPDETEYKHPIKKTVLLIILII</sequence>
<dbReference type="Pfam" id="PF17010">
    <property type="entry name" value="DUF5092"/>
    <property type="match status" value="1"/>
</dbReference>
<accession>A0A2T9YHX2</accession>
<dbReference type="STRING" id="133385.A0A2T9YHX2"/>
<evidence type="ECO:0000313" key="3">
    <source>
        <dbReference type="Proteomes" id="UP000245383"/>
    </source>
</evidence>
<keyword evidence="3" id="KW-1185">Reference proteome</keyword>
<name>A0A2T9YHX2_9FUNG</name>
<comment type="caution">
    <text evidence="2">The sequence shown here is derived from an EMBL/GenBank/DDBJ whole genome shotgun (WGS) entry which is preliminary data.</text>
</comment>
<dbReference type="Proteomes" id="UP000245383">
    <property type="component" value="Unassembled WGS sequence"/>
</dbReference>
<dbReference type="EMBL" id="MBFR01000180">
    <property type="protein sequence ID" value="PVU91931.1"/>
    <property type="molecule type" value="Genomic_DNA"/>
</dbReference>
<gene>
    <name evidence="2" type="ORF">BB561_004116</name>
</gene>
<dbReference type="OrthoDB" id="2189509at2759"/>
<dbReference type="AlphaFoldDB" id="A0A2T9YHX2"/>
<dbReference type="InterPro" id="IPR031537">
    <property type="entry name" value="DUF5092"/>
</dbReference>
<reference evidence="2 3" key="1">
    <citation type="journal article" date="2018" name="MBio">
        <title>Comparative Genomics Reveals the Core Gene Toolbox for the Fungus-Insect Symbiosis.</title>
        <authorList>
            <person name="Wang Y."/>
            <person name="Stata M."/>
            <person name="Wang W."/>
            <person name="Stajich J.E."/>
            <person name="White M.M."/>
            <person name="Moncalvo J.M."/>
        </authorList>
    </citation>
    <scope>NUCLEOTIDE SEQUENCE [LARGE SCALE GENOMIC DNA]</scope>
    <source>
        <strain evidence="2 3">SWE-8-4</strain>
    </source>
</reference>
<proteinExistence type="predicted"/>
<feature type="compositionally biased region" description="Basic and acidic residues" evidence="1">
    <location>
        <begin position="1"/>
        <end position="29"/>
    </location>
</feature>
<organism evidence="2 3">
    <name type="scientific">Smittium simulii</name>
    <dbReference type="NCBI Taxonomy" id="133385"/>
    <lineage>
        <taxon>Eukaryota</taxon>
        <taxon>Fungi</taxon>
        <taxon>Fungi incertae sedis</taxon>
        <taxon>Zoopagomycota</taxon>
        <taxon>Kickxellomycotina</taxon>
        <taxon>Harpellomycetes</taxon>
        <taxon>Harpellales</taxon>
        <taxon>Legeriomycetaceae</taxon>
        <taxon>Smittium</taxon>
    </lineage>
</organism>
<protein>
    <submittedName>
        <fullName evidence="2">Uncharacterized protein</fullName>
    </submittedName>
</protein>
<evidence type="ECO:0000256" key="1">
    <source>
        <dbReference type="SAM" id="MobiDB-lite"/>
    </source>
</evidence>
<feature type="region of interest" description="Disordered" evidence="1">
    <location>
        <begin position="1"/>
        <end position="42"/>
    </location>
</feature>